<dbReference type="GO" id="GO:0033550">
    <property type="term" value="F:MAP kinase tyrosine phosphatase activity"/>
    <property type="evidence" value="ECO:0007669"/>
    <property type="project" value="TreeGrafter"/>
</dbReference>
<feature type="compositionally biased region" description="Basic residues" evidence="3">
    <location>
        <begin position="384"/>
        <end position="395"/>
    </location>
</feature>
<evidence type="ECO:0000256" key="2">
    <source>
        <dbReference type="ARBA" id="ARBA00022912"/>
    </source>
</evidence>
<dbReference type="GO" id="GO:0017017">
    <property type="term" value="F:MAP kinase tyrosine/serine/threonine phosphatase activity"/>
    <property type="evidence" value="ECO:0007669"/>
    <property type="project" value="TreeGrafter"/>
</dbReference>
<feature type="compositionally biased region" description="Low complexity" evidence="3">
    <location>
        <begin position="636"/>
        <end position="645"/>
    </location>
</feature>
<evidence type="ECO:0000256" key="1">
    <source>
        <dbReference type="ARBA" id="ARBA00022801"/>
    </source>
</evidence>
<dbReference type="AlphaFoldDB" id="G0TZG6"/>
<dbReference type="EMBL" id="HE573023">
    <property type="protein sequence ID" value="CCC49369.1"/>
    <property type="molecule type" value="Genomic_DNA"/>
</dbReference>
<dbReference type="GO" id="GO:0008330">
    <property type="term" value="F:protein tyrosine/threonine phosphatase activity"/>
    <property type="evidence" value="ECO:0007669"/>
    <property type="project" value="TreeGrafter"/>
</dbReference>
<gene>
    <name evidence="5" type="ORF">TVY486_0706794</name>
</gene>
<dbReference type="InterPro" id="IPR020422">
    <property type="entry name" value="TYR_PHOSPHATASE_DUAL_dom"/>
</dbReference>
<feature type="region of interest" description="Disordered" evidence="3">
    <location>
        <begin position="274"/>
        <end position="296"/>
    </location>
</feature>
<keyword evidence="2" id="KW-0904">Protein phosphatase</keyword>
<feature type="region of interest" description="Disordered" evidence="3">
    <location>
        <begin position="520"/>
        <end position="569"/>
    </location>
</feature>
<feature type="region of interest" description="Disordered" evidence="3">
    <location>
        <begin position="360"/>
        <end position="397"/>
    </location>
</feature>
<feature type="compositionally biased region" description="Polar residues" evidence="3">
    <location>
        <begin position="274"/>
        <end position="283"/>
    </location>
</feature>
<evidence type="ECO:0000313" key="5">
    <source>
        <dbReference type="EMBL" id="CCC49369.1"/>
    </source>
</evidence>
<evidence type="ECO:0000259" key="4">
    <source>
        <dbReference type="PROSITE" id="PS50056"/>
    </source>
</evidence>
<evidence type="ECO:0000256" key="3">
    <source>
        <dbReference type="SAM" id="MobiDB-lite"/>
    </source>
</evidence>
<dbReference type="PROSITE" id="PS00383">
    <property type="entry name" value="TYR_PHOSPHATASE_1"/>
    <property type="match status" value="1"/>
</dbReference>
<feature type="compositionally biased region" description="Basic and acidic residues" evidence="3">
    <location>
        <begin position="654"/>
        <end position="671"/>
    </location>
</feature>
<proteinExistence type="predicted"/>
<name>G0TZG6_TRYVY</name>
<protein>
    <submittedName>
        <fullName evidence="5">Putative dual specificity protein phosphatase</fullName>
    </submittedName>
</protein>
<dbReference type="PANTHER" id="PTHR10159:SF511">
    <property type="entry name" value="DUAL SPECIFICITY PROTEIN PHOSPHATASE 1"/>
    <property type="match status" value="1"/>
</dbReference>
<dbReference type="Gene3D" id="3.90.190.10">
    <property type="entry name" value="Protein tyrosine phosphatase superfamily"/>
    <property type="match status" value="1"/>
</dbReference>
<feature type="region of interest" description="Disordered" evidence="3">
    <location>
        <begin position="636"/>
        <end position="682"/>
    </location>
</feature>
<accession>G0TZG6</accession>
<dbReference type="InterPro" id="IPR029021">
    <property type="entry name" value="Prot-tyrosine_phosphatase-like"/>
</dbReference>
<keyword evidence="1" id="KW-0378">Hydrolase</keyword>
<sequence length="751" mass="80115">MQGSPVRDAHSRDAPYSPSTPSREGGALAAVSEDFGTPTTQRRRHGCASDCSTADETSFFSGKRTRCGNIPVDGSSPAEPTEQSTGCIALECSERCFVGSRQHSTVASPICVTGRRGLQRGCSERSVFAPFLGGSRVGSPLVTGGGGAEKSPLHSESGLPLVSHPCTQHSSKVEAERPTLHLSLERAGEPTCPQDGCAGRCDNNVSALSLSPCGSSLMSPAVVHPLQRGSRGRQIQHGSRAMKQGMGEADTEQSERHVARRDFRQLRGLQIFLPQSPSFTPSAGPSPAYTDHSEVGNDMSSCRMTSVGFGHVDPYINVEVAEEEEEEGALPLVGRQFNNSGGFVDANVAGQTHFSTIQAAPMQDTQQSHEKNTDIRPSSEVSQRKNKKNRCKGRCSKSNCSPKALAGQHRCNLSIDRRLSLIHSASKFKAVEIFPGLFLGSYNDAQQLGALADCGISLVLNVAAECRVTEDMRSNAYNVQFEHYPIKDHCDENISQYFQPLTHMIHVQLHLRQWALDGTSGHAGQSTPGGPKACAKPTSVASGNANDSPQFTDADKERNNDGSNAGERRNVGAGGVLVHCYKGLSRSATIVLAYLMIYGEQLSPTACWNRRVDHVSLTSAKTAQSKCSTPPSVAPCASPLSPSAPHNNTLGTLGRKEEPRSQARHGGTDRHHTNHSGGGASMSKVNDCSCCCCFGGRCLEHVVSQCTVAPPATAMSFESAYKLLKKRKSNISPNIGFTLALQNLGGYQGTV</sequence>
<dbReference type="GO" id="GO:0043409">
    <property type="term" value="P:negative regulation of MAPK cascade"/>
    <property type="evidence" value="ECO:0007669"/>
    <property type="project" value="TreeGrafter"/>
</dbReference>
<dbReference type="GO" id="GO:0005737">
    <property type="term" value="C:cytoplasm"/>
    <property type="evidence" value="ECO:0007669"/>
    <property type="project" value="TreeGrafter"/>
</dbReference>
<organism evidence="5">
    <name type="scientific">Trypanosoma vivax (strain Y486)</name>
    <dbReference type="NCBI Taxonomy" id="1055687"/>
    <lineage>
        <taxon>Eukaryota</taxon>
        <taxon>Discoba</taxon>
        <taxon>Euglenozoa</taxon>
        <taxon>Kinetoplastea</taxon>
        <taxon>Metakinetoplastina</taxon>
        <taxon>Trypanosomatida</taxon>
        <taxon>Trypanosomatidae</taxon>
        <taxon>Trypanosoma</taxon>
        <taxon>Duttonella</taxon>
    </lineage>
</organism>
<dbReference type="PROSITE" id="PS50056">
    <property type="entry name" value="TYR_PHOSPHATASE_2"/>
    <property type="match status" value="1"/>
</dbReference>
<feature type="domain" description="Tyrosine specific protein phosphatases" evidence="4">
    <location>
        <begin position="549"/>
        <end position="603"/>
    </location>
</feature>
<dbReference type="CDD" id="cd14498">
    <property type="entry name" value="DSP"/>
    <property type="match status" value="1"/>
</dbReference>
<reference evidence="5" key="1">
    <citation type="journal article" date="2012" name="Proc. Natl. Acad. Sci. U.S.A.">
        <title>Antigenic diversity is generated by distinct evolutionary mechanisms in African trypanosome species.</title>
        <authorList>
            <person name="Jackson A.P."/>
            <person name="Berry A."/>
            <person name="Aslett M."/>
            <person name="Allison H.C."/>
            <person name="Burton P."/>
            <person name="Vavrova-Anderson J."/>
            <person name="Brown R."/>
            <person name="Browne H."/>
            <person name="Corton N."/>
            <person name="Hauser H."/>
            <person name="Gamble J."/>
            <person name="Gilderthorp R."/>
            <person name="Marcello L."/>
            <person name="McQuillan J."/>
            <person name="Otto T.D."/>
            <person name="Quail M.A."/>
            <person name="Sanders M.J."/>
            <person name="van Tonder A."/>
            <person name="Ginger M.L."/>
            <person name="Field M.C."/>
            <person name="Barry J.D."/>
            <person name="Hertz-Fowler C."/>
            <person name="Berriman M."/>
        </authorList>
    </citation>
    <scope>NUCLEOTIDE SEQUENCE</scope>
    <source>
        <strain evidence="5">Y486</strain>
    </source>
</reference>
<feature type="region of interest" description="Disordered" evidence="3">
    <location>
        <begin position="1"/>
        <end position="51"/>
    </location>
</feature>
<dbReference type="InterPro" id="IPR016130">
    <property type="entry name" value="Tyr_Pase_AS"/>
</dbReference>
<dbReference type="VEuPathDB" id="TriTrypDB:TvY486_0706794"/>
<feature type="compositionally biased region" description="Basic and acidic residues" evidence="3">
    <location>
        <begin position="553"/>
        <end position="569"/>
    </location>
</feature>
<feature type="compositionally biased region" description="Polar residues" evidence="3">
    <location>
        <begin position="539"/>
        <end position="551"/>
    </location>
</feature>
<dbReference type="SUPFAM" id="SSF52799">
    <property type="entry name" value="(Phosphotyrosine protein) phosphatases II"/>
    <property type="match status" value="1"/>
</dbReference>
<dbReference type="PANTHER" id="PTHR10159">
    <property type="entry name" value="DUAL SPECIFICITY PROTEIN PHOSPHATASE"/>
    <property type="match status" value="1"/>
</dbReference>
<dbReference type="InterPro" id="IPR000387">
    <property type="entry name" value="Tyr_Pase_dom"/>
</dbReference>
<dbReference type="SMART" id="SM00195">
    <property type="entry name" value="DSPc"/>
    <property type="match status" value="1"/>
</dbReference>
<feature type="region of interest" description="Disordered" evidence="3">
    <location>
        <begin position="142"/>
        <end position="175"/>
    </location>
</feature>